<evidence type="ECO:0000256" key="3">
    <source>
        <dbReference type="ARBA" id="ARBA00023157"/>
    </source>
</evidence>
<feature type="disulfide bond" evidence="7">
    <location>
        <begin position="187"/>
        <end position="204"/>
    </location>
</feature>
<keyword evidence="4" id="KW-0964">Secreted</keyword>
<dbReference type="Pfam" id="PF00405">
    <property type="entry name" value="Transferrin"/>
    <property type="match status" value="2"/>
</dbReference>
<organism evidence="10 11">
    <name type="scientific">Pagothenia borchgrevinki</name>
    <name type="common">Bald rockcod</name>
    <name type="synonym">Trematomus borchgrevinki</name>
    <dbReference type="NCBI Taxonomy" id="8213"/>
    <lineage>
        <taxon>Eukaryota</taxon>
        <taxon>Metazoa</taxon>
        <taxon>Chordata</taxon>
        <taxon>Craniata</taxon>
        <taxon>Vertebrata</taxon>
        <taxon>Euteleostomi</taxon>
        <taxon>Actinopterygii</taxon>
        <taxon>Neopterygii</taxon>
        <taxon>Teleostei</taxon>
        <taxon>Neoteleostei</taxon>
        <taxon>Acanthomorphata</taxon>
        <taxon>Eupercaria</taxon>
        <taxon>Perciformes</taxon>
        <taxon>Notothenioidei</taxon>
        <taxon>Nototheniidae</taxon>
        <taxon>Pagothenia</taxon>
    </lineage>
</organism>
<proteinExistence type="inferred from homology"/>
<dbReference type="AlphaFoldDB" id="A0ABD2GXK1"/>
<feature type="disulfide bond" evidence="7">
    <location>
        <begin position="610"/>
        <end position="624"/>
    </location>
</feature>
<feature type="disulfide bond" evidence="7">
    <location>
        <begin position="532"/>
        <end position="547"/>
    </location>
</feature>
<evidence type="ECO:0000256" key="6">
    <source>
        <dbReference type="PIRSR" id="PIRSR002549-3"/>
    </source>
</evidence>
<comment type="similarity">
    <text evidence="4">Belongs to the transferrin family.</text>
</comment>
<feature type="binding site" evidence="6">
    <location>
        <position position="83"/>
    </location>
    <ligand>
        <name>Fe(3+)</name>
        <dbReference type="ChEBI" id="CHEBI:29034"/>
        <label>1</label>
    </ligand>
</feature>
<dbReference type="SUPFAM" id="SSF53850">
    <property type="entry name" value="Periplasmic binding protein-like II"/>
    <property type="match status" value="2"/>
</dbReference>
<dbReference type="PROSITE" id="PS51408">
    <property type="entry name" value="TRANSFERRIN_LIKE_4"/>
    <property type="match status" value="2"/>
</dbReference>
<dbReference type="PANTHER" id="PTHR11485:SF28">
    <property type="entry name" value="OVOTRANSFERRIN"/>
    <property type="match status" value="1"/>
</dbReference>
<feature type="domain" description="Transferrin-like" evidence="9">
    <location>
        <begin position="365"/>
        <end position="710"/>
    </location>
</feature>
<accession>A0ABD2GXK1</accession>
<feature type="disulfide bond" evidence="7">
    <location>
        <begin position="25"/>
        <end position="68"/>
    </location>
</feature>
<feature type="disulfide bond" evidence="7">
    <location>
        <begin position="481"/>
        <end position="564"/>
    </location>
</feature>
<reference evidence="10 11" key="2">
    <citation type="journal article" date="2024" name="G3 (Bethesda)">
        <title>The genome of the cryopelagic Antarctic bald notothen, Trematomus borchgrevinki.</title>
        <authorList>
            <person name="Rayamajhi N."/>
            <person name="Rivera-Colon A.G."/>
            <person name="Minhas B.F."/>
            <person name="Cheng C.C."/>
            <person name="Catchen J.M."/>
        </authorList>
    </citation>
    <scope>NUCLEOTIDE SEQUENCE [LARGE SCALE GENOMIC DNA]</scope>
    <source>
        <strain evidence="10">AGRC-2024</strain>
    </source>
</reference>
<name>A0ABD2GXK1_PAGBO</name>
<keyword evidence="8" id="KW-0732">Signal</keyword>
<evidence type="ECO:0000256" key="7">
    <source>
        <dbReference type="PIRSR" id="PIRSR002549-4"/>
    </source>
</evidence>
<comment type="subunit">
    <text evidence="1 4">Monomer.</text>
</comment>
<dbReference type="Gene3D" id="3.40.190.10">
    <property type="entry name" value="Periplasmic binding protein-like II"/>
    <property type="match status" value="4"/>
</dbReference>
<keyword evidence="4 6" id="KW-0408">Iron</keyword>
<feature type="disulfide bond" evidence="7">
    <location>
        <begin position="509"/>
        <end position="711"/>
    </location>
</feature>
<evidence type="ECO:0000259" key="9">
    <source>
        <dbReference type="PROSITE" id="PS51408"/>
    </source>
</evidence>
<feature type="disulfide bond" evidence="7">
    <location>
        <begin position="426"/>
        <end position="720"/>
    </location>
</feature>
<evidence type="ECO:0000313" key="10">
    <source>
        <dbReference type="EMBL" id="KAL3058701.1"/>
    </source>
</evidence>
<feature type="signal peptide" evidence="8">
    <location>
        <begin position="1"/>
        <end position="19"/>
    </location>
</feature>
<feature type="disulfide bond" evidence="7">
    <location>
        <begin position="368"/>
        <end position="401"/>
    </location>
</feature>
<dbReference type="EMBL" id="JBIYXZ010002074">
    <property type="protein sequence ID" value="KAL3058701.1"/>
    <property type="molecule type" value="Genomic_DNA"/>
</dbReference>
<comment type="subcellular location">
    <subcellularLocation>
        <location evidence="4">Secreted</location>
    </subcellularLocation>
</comment>
<evidence type="ECO:0000256" key="8">
    <source>
        <dbReference type="SAM" id="SignalP"/>
    </source>
</evidence>
<keyword evidence="4" id="KW-0406">Ion transport</keyword>
<feature type="disulfide bond" evidence="7">
    <location>
        <begin position="35"/>
        <end position="59"/>
    </location>
</feature>
<evidence type="ECO:0000256" key="5">
    <source>
        <dbReference type="PIRSR" id="PIRSR002549-2"/>
    </source>
</evidence>
<feature type="disulfide bond" evidence="7">
    <location>
        <begin position="252"/>
        <end position="266"/>
    </location>
</feature>
<keyword evidence="2" id="KW-0677">Repeat</keyword>
<feature type="binding site" evidence="5">
    <location>
        <position position="489"/>
    </location>
    <ligand>
        <name>hydrogencarbonate</name>
        <dbReference type="ChEBI" id="CHEBI:17544"/>
        <label>1</label>
    </ligand>
</feature>
<feature type="binding site" evidence="5">
    <location>
        <position position="490"/>
    </location>
    <ligand>
        <name>hydrogencarbonate</name>
        <dbReference type="ChEBI" id="CHEBI:17544"/>
        <label>1</label>
    </ligand>
</feature>
<keyword evidence="3 7" id="KW-1015">Disulfide bond</keyword>
<dbReference type="PRINTS" id="PR00422">
    <property type="entry name" value="TRANSFERRIN"/>
</dbReference>
<feature type="disulfide bond" evidence="7">
    <location>
        <begin position="132"/>
        <end position="221"/>
    </location>
</feature>
<comment type="function">
    <text evidence="4">Transferrins are iron binding transport proteins which bind Fe(3+) ion in association with the binding of an anion, usually bicarbonate.</text>
</comment>
<dbReference type="Proteomes" id="UP001619887">
    <property type="component" value="Unassembled WGS sequence"/>
</dbReference>
<evidence type="ECO:0000313" key="11">
    <source>
        <dbReference type="Proteomes" id="UP001619887"/>
    </source>
</evidence>
<dbReference type="CDD" id="cd13529">
    <property type="entry name" value="PBP2_transferrin"/>
    <property type="match status" value="1"/>
</dbReference>
<dbReference type="GO" id="GO:0006826">
    <property type="term" value="P:iron ion transport"/>
    <property type="evidence" value="ECO:0007669"/>
    <property type="project" value="UniProtKB-KW"/>
</dbReference>
<keyword evidence="4 6" id="KW-0479">Metal-binding</keyword>
<feature type="binding site" evidence="5">
    <location>
        <position position="141"/>
    </location>
    <ligand>
        <name>hydrogencarbonate</name>
        <dbReference type="ChEBI" id="CHEBI:17544"/>
        <label>1</label>
    </ligand>
</feature>
<feature type="binding site" evidence="6">
    <location>
        <position position="416"/>
    </location>
    <ligand>
        <name>Fe(3+)</name>
        <dbReference type="ChEBI" id="CHEBI:29034"/>
        <label>1</label>
    </ligand>
</feature>
<keyword evidence="4" id="KW-0813">Transport</keyword>
<dbReference type="PIRSF" id="PIRSF002549">
    <property type="entry name" value="Transferrin"/>
    <property type="match status" value="1"/>
</dbReference>
<feature type="chain" id="PRO_5044798110" description="Serotransferrin" evidence="8">
    <location>
        <begin position="20"/>
        <end position="728"/>
    </location>
</feature>
<dbReference type="GO" id="GO:0046872">
    <property type="term" value="F:metal ion binding"/>
    <property type="evidence" value="ECO:0007669"/>
    <property type="project" value="UniProtKB-KW"/>
</dbReference>
<keyword evidence="4" id="KW-0410">Iron transport</keyword>
<dbReference type="PANTHER" id="PTHR11485">
    <property type="entry name" value="TRANSFERRIN"/>
    <property type="match status" value="1"/>
</dbReference>
<feature type="disulfide bond" evidence="7">
    <location>
        <begin position="523"/>
        <end position="535"/>
    </location>
</feature>
<feature type="disulfide bond" evidence="7">
    <location>
        <begin position="378"/>
        <end position="392"/>
    </location>
</feature>
<dbReference type="InterPro" id="IPR016357">
    <property type="entry name" value="Transferrin"/>
</dbReference>
<dbReference type="GO" id="GO:0005576">
    <property type="term" value="C:extracellular region"/>
    <property type="evidence" value="ECO:0007669"/>
    <property type="project" value="UniProtKB-SubCell"/>
</dbReference>
<evidence type="ECO:0000256" key="2">
    <source>
        <dbReference type="ARBA" id="ARBA00022737"/>
    </source>
</evidence>
<evidence type="ECO:0000256" key="1">
    <source>
        <dbReference type="ARBA" id="ARBA00011245"/>
    </source>
</evidence>
<sequence>MRGVYAISLFFLLINCIRAKKMRWCTVSDPEQKKCAELAKALVAVLPPAAVAAFARLSCIRASSTTDCIDRIRANRADIVTLDAGEVYSAVKQFGLGAIAKEIYSDGGCVLSVAVVRNISLDVRSLKGLRSCHSGVRWTAGWSLPLGFLLSRNYLSWSKERPLSQDVSTFFSASCVPGAAAIAPPLCALCQGQKSYIRQKNYHCETSHNEPFYNNQGALRCLRRGAGDVAFVDHLALESIEDSDRDEFRLLCADGSQAPLSHYRICNLGRGPGGGMVTRLNFRKTARKFLSTVQMLFGKRGKERQRFQLFNSSSFGENDLLFKDATDKLAVLPDDIDVSQLLGLDYVALLKGLGHEGSSLEDSVVRWCCISHAEQKKCEQWALNIKSDPLVCVRAVSMRDCIEKIKRDEVDAVSLDATHSFIAGKCGLVPVVTEYYGERCVPAEGSTHLETDVLPSVVAVAVARRSSRSVFMGNLGGRRSCHGHMYSPAGWLLPYRHPLSLEHNSSAPCGPDQVYNDVFWKGCLPGSQGNLCKVCLGGTGEAATKRCSDNHNERYYGNTGALRCLVGDPSGKSYGDVAFLEQHTLLDNILSLNSSGWAEGWTLSDYELLCGDGRRAPLAEWESCNLGVIPPNSVMTRPVLTARVYDFLMKSQETLSANPNAEFKLFQSQEYGESDLLFKDATQCFVHTSHMDPRSILGEEFYSQAEAAFNCTHSDILEFCNQDVCSIF</sequence>
<dbReference type="SMART" id="SM00094">
    <property type="entry name" value="TR_FER"/>
    <property type="match status" value="2"/>
</dbReference>
<comment type="caution">
    <text evidence="10">The sequence shown here is derived from an EMBL/GenBank/DDBJ whole genome shotgun (WGS) entry which is preliminary data.</text>
</comment>
<feature type="disulfide bond" evidence="7">
    <location>
        <begin position="175"/>
        <end position="190"/>
    </location>
</feature>
<reference evidence="10 11" key="1">
    <citation type="journal article" date="2022" name="G3 (Bethesda)">
        <title>Evaluating Illumina-, Nanopore-, and PacBio-based genome assembly strategies with the bald notothen, Trematomus borchgrevinki.</title>
        <authorList>
            <person name="Rayamajhi N."/>
            <person name="Cheng C.C."/>
            <person name="Catchen J.M."/>
        </authorList>
    </citation>
    <scope>NUCLEOTIDE SEQUENCE [LARGE SCALE GENOMIC DNA]</scope>
    <source>
        <strain evidence="10">AGRC-2024</strain>
    </source>
</reference>
<feature type="binding site" evidence="5">
    <location>
        <position position="140"/>
    </location>
    <ligand>
        <name>hydrogencarbonate</name>
        <dbReference type="ChEBI" id="CHEBI:17544"/>
        <label>1</label>
    </ligand>
</feature>
<dbReference type="InterPro" id="IPR001156">
    <property type="entry name" value="Transferrin-like_dom"/>
</dbReference>
<keyword evidence="11" id="KW-1185">Reference proteome</keyword>
<feature type="domain" description="Transferrin-like" evidence="9">
    <location>
        <begin position="22"/>
        <end position="355"/>
    </location>
</feature>
<evidence type="ECO:0000256" key="4">
    <source>
        <dbReference type="PIRNR" id="PIRNR002549"/>
    </source>
</evidence>
<gene>
    <name evidence="10" type="ORF">OYC64_010788</name>
</gene>
<protein>
    <recommendedName>
        <fullName evidence="4">Serotransferrin</fullName>
    </recommendedName>
</protein>